<organism evidence="1 2">
    <name type="scientific">Tsukamurella phage TIN2</name>
    <dbReference type="NCBI Taxonomy" id="1636545"/>
    <lineage>
        <taxon>Viruses</taxon>
        <taxon>Duplodnaviria</taxon>
        <taxon>Heunggongvirae</taxon>
        <taxon>Uroviricota</taxon>
        <taxon>Caudoviricetes</taxon>
        <taxon>Tinduovirus</taxon>
        <taxon>Tinduovirus TIN2</taxon>
    </lineage>
</organism>
<dbReference type="InterPro" id="IPR044000">
    <property type="entry name" value="Phage_tube_2"/>
</dbReference>
<protein>
    <submittedName>
        <fullName evidence="1">Putative major tail protein</fullName>
    </submittedName>
</protein>
<dbReference type="OrthoDB" id="6078at10239"/>
<evidence type="ECO:0000313" key="2">
    <source>
        <dbReference type="Proteomes" id="UP000203853"/>
    </source>
</evidence>
<dbReference type="Pfam" id="PF18906">
    <property type="entry name" value="Phage_tube_2"/>
    <property type="match status" value="1"/>
</dbReference>
<dbReference type="EMBL" id="KR011062">
    <property type="protein sequence ID" value="AKJ71705.1"/>
    <property type="molecule type" value="Genomic_DNA"/>
</dbReference>
<dbReference type="RefSeq" id="YP_009204450.1">
    <property type="nucleotide sequence ID" value="NC_028865.1"/>
</dbReference>
<dbReference type="Proteomes" id="UP000203853">
    <property type="component" value="Segment"/>
</dbReference>
<reference evidence="1 2" key="1">
    <citation type="journal article" date="2015" name="Appl. Environ. Microbiol.">
        <title>Three of a Kind: Genetically Similar Tsukamurella Phages TIN2, TIN3, and TIN4.</title>
        <authorList>
            <person name="Dyson Z.A."/>
            <person name="Tucci J."/>
            <person name="Seviour R.J."/>
            <person name="Petrovski S."/>
        </authorList>
    </citation>
    <scope>NUCLEOTIDE SEQUENCE [LARGE SCALE GENOMIC DNA]</scope>
</reference>
<accession>A0A0K0N4V7</accession>
<dbReference type="KEGG" id="vg:26630976"/>
<keyword evidence="2" id="KW-1185">Reference proteome</keyword>
<dbReference type="GeneID" id="26630976"/>
<name>A0A0K0N4V7_9CAUD</name>
<proteinExistence type="predicted"/>
<evidence type="ECO:0000313" key="1">
    <source>
        <dbReference type="EMBL" id="AKJ71705.1"/>
    </source>
</evidence>
<gene>
    <name evidence="1" type="ORF">TIN2_15</name>
</gene>
<sequence>MGVSSQQGVFAFKTQTARGVPATDIGTTGVALYRTGGSLTPNRELMIPDAEIGGGRDVPDALLGPVSFGGDIEFYTRFVSIGTLLKAALGVPVSAAKAGVTGATEHTFTPTDLTTLPFLTVYERIGANLERVLYQDVVVNTLHLESDADGYLTGTAGLIGCRATFGTPDIDVSQVLDETSITVGTNIKVLYDGADIKAKSFSIDINNNFEDDDFRLGSFYLEDLTPKRREVNGSLTLRHEDKNLMRQSLLGSASATQAGGLTAKKPIEIQILTYGEIAGSTPPEVFSLNLEFPKTVFEPFGFEPSGDDILESDVTFQALRPESATPVMTAVLTNGETAVV</sequence>